<dbReference type="InterPro" id="IPR046233">
    <property type="entry name" value="DUF6266"/>
</dbReference>
<dbReference type="Proteomes" id="UP001207408">
    <property type="component" value="Unassembled WGS sequence"/>
</dbReference>
<comment type="caution">
    <text evidence="1">The sequence shown here is derived from an EMBL/GenBank/DDBJ whole genome shotgun (WGS) entry which is preliminary data.</text>
</comment>
<gene>
    <name evidence="1" type="ORF">OM074_20590</name>
</gene>
<dbReference type="Pfam" id="PF19781">
    <property type="entry name" value="DUF6266"/>
    <property type="match status" value="1"/>
</dbReference>
<organism evidence="1 2">
    <name type="scientific">Plebeiibacterium marinum</name>
    <dbReference type="NCBI Taxonomy" id="2992111"/>
    <lineage>
        <taxon>Bacteria</taxon>
        <taxon>Pseudomonadati</taxon>
        <taxon>Bacteroidota</taxon>
        <taxon>Bacteroidia</taxon>
        <taxon>Marinilabiliales</taxon>
        <taxon>Marinilabiliaceae</taxon>
        <taxon>Plebeiibacterium</taxon>
    </lineage>
</organism>
<protein>
    <submittedName>
        <fullName evidence="1">DUF6266 family protein</fullName>
    </submittedName>
</protein>
<dbReference type="AlphaFoldDB" id="A0AAE3MIA3"/>
<evidence type="ECO:0000313" key="2">
    <source>
        <dbReference type="Proteomes" id="UP001207408"/>
    </source>
</evidence>
<proteinExistence type="predicted"/>
<keyword evidence="2" id="KW-1185">Reference proteome</keyword>
<dbReference type="RefSeq" id="WP_301202572.1">
    <property type="nucleotide sequence ID" value="NZ_JAPDPI010000081.1"/>
</dbReference>
<accession>A0AAE3MIA3</accession>
<sequence length="214" mass="24613">MAKVYGNPISLLFSGKLGNMVGTIRNGKQYIRSLPKKSSKEPTAKQIAHRARFCFASNFIRSIRPIIQIGYNPSRGSKYTSPYNMAMACLMKNVVTGEYPDFSIDFKNLELSPNKSARLRKATIKKGRKNIKFKWKLWNKDEYDINRHKITMIGITEEHQLFYSDSNIMQEDQKGRLAVPNIKTGTNVYCYIAKTDMKDKQRFSGCSYIGVVKW</sequence>
<name>A0AAE3MIA3_9BACT</name>
<dbReference type="EMBL" id="JAPDPI010000081">
    <property type="protein sequence ID" value="MCW3808034.1"/>
    <property type="molecule type" value="Genomic_DNA"/>
</dbReference>
<reference evidence="1" key="1">
    <citation type="submission" date="2022-10" db="EMBL/GenBank/DDBJ databases">
        <authorList>
            <person name="Yu W.X."/>
        </authorList>
    </citation>
    <scope>NUCLEOTIDE SEQUENCE</scope>
    <source>
        <strain evidence="1">D04</strain>
    </source>
</reference>
<evidence type="ECO:0000313" key="1">
    <source>
        <dbReference type="EMBL" id="MCW3808034.1"/>
    </source>
</evidence>